<dbReference type="PANTHER" id="PTHR43825:SF1">
    <property type="entry name" value="TRANSKETOLASE-LIKE PYRIMIDINE-BINDING DOMAIN-CONTAINING PROTEIN"/>
    <property type="match status" value="1"/>
</dbReference>
<dbReference type="InterPro" id="IPR033248">
    <property type="entry name" value="Transketolase_C"/>
</dbReference>
<dbReference type="FunFam" id="3.40.50.970:FF:000129">
    <property type="entry name" value="Transketolase"/>
    <property type="match status" value="1"/>
</dbReference>
<dbReference type="InterPro" id="IPR005475">
    <property type="entry name" value="Transketolase-like_Pyr-bd"/>
</dbReference>
<dbReference type="EMBL" id="JNHM01000019">
    <property type="protein sequence ID" value="KDS54921.1"/>
    <property type="molecule type" value="Genomic_DNA"/>
</dbReference>
<evidence type="ECO:0000256" key="2">
    <source>
        <dbReference type="ARBA" id="ARBA00007131"/>
    </source>
</evidence>
<dbReference type="Gene3D" id="3.40.50.920">
    <property type="match status" value="1"/>
</dbReference>
<dbReference type="InterPro" id="IPR029061">
    <property type="entry name" value="THDP-binding"/>
</dbReference>
<accession>A0A069SLS8</accession>
<evidence type="ECO:0000256" key="3">
    <source>
        <dbReference type="ARBA" id="ARBA00023052"/>
    </source>
</evidence>
<organism evidence="5 6">
    <name type="scientific">Phocaeicola vulgatus str. 3975 RP4</name>
    <dbReference type="NCBI Taxonomy" id="1339352"/>
    <lineage>
        <taxon>Bacteria</taxon>
        <taxon>Pseudomonadati</taxon>
        <taxon>Bacteroidota</taxon>
        <taxon>Bacteroidia</taxon>
        <taxon>Bacteroidales</taxon>
        <taxon>Bacteroidaceae</taxon>
        <taxon>Phocaeicola</taxon>
    </lineage>
</organism>
<sequence length="312" mass="33652">MANNMIACRKSFTDTLLELARQDKDIVVVTTDARGSVTLGDFAKELPAQFVECGIAEQDAVGISAGLAHSGKKVFVCGPACFYVARSLEQVKVDLAYSQNNVKILGVSGGVAYGALGATHHSLHDIAVLRTFPGMNIVLPCDARQTRKLVKLLVDYPEPVYVRVGRAAVPDVYENDDFDFVLGKANMLLNGTDLTIIAAGETVYHAYQAGLMLQEKGIKARVLDMSSIKPVDAEAIRKAAEETGRIITVEEHSQFGGLGAIVVETLSENPVPVRIIGIPDENVVHGNSHEIFAHYGLDKEGICKTALEFVKK</sequence>
<dbReference type="PANTHER" id="PTHR43825">
    <property type="entry name" value="PYRUVATE DEHYDROGENASE E1 COMPONENT"/>
    <property type="match status" value="1"/>
</dbReference>
<feature type="domain" description="Transketolase-like pyrimidine-binding" evidence="4">
    <location>
        <begin position="6"/>
        <end position="171"/>
    </location>
</feature>
<evidence type="ECO:0000256" key="1">
    <source>
        <dbReference type="ARBA" id="ARBA00001964"/>
    </source>
</evidence>
<keyword evidence="3" id="KW-0786">Thiamine pyrophosphate</keyword>
<name>A0A069SLS8_PHOVU</name>
<dbReference type="AlphaFoldDB" id="A0A069SLS8"/>
<dbReference type="SMART" id="SM00861">
    <property type="entry name" value="Transket_pyr"/>
    <property type="match status" value="1"/>
</dbReference>
<evidence type="ECO:0000313" key="6">
    <source>
        <dbReference type="Proteomes" id="UP000027661"/>
    </source>
</evidence>
<dbReference type="RefSeq" id="WP_032952695.1">
    <property type="nucleotide sequence ID" value="NZ_JNHM01000019.1"/>
</dbReference>
<evidence type="ECO:0000313" key="5">
    <source>
        <dbReference type="EMBL" id="KDS54921.1"/>
    </source>
</evidence>
<dbReference type="Gene3D" id="3.40.50.970">
    <property type="match status" value="1"/>
</dbReference>
<dbReference type="Proteomes" id="UP000027661">
    <property type="component" value="Unassembled WGS sequence"/>
</dbReference>
<dbReference type="Pfam" id="PF02779">
    <property type="entry name" value="Transket_pyr"/>
    <property type="match status" value="1"/>
</dbReference>
<dbReference type="InterPro" id="IPR051157">
    <property type="entry name" value="PDH/Transketolase"/>
</dbReference>
<dbReference type="SUPFAM" id="SSF52518">
    <property type="entry name" value="Thiamin diphosphate-binding fold (THDP-binding)"/>
    <property type="match status" value="1"/>
</dbReference>
<evidence type="ECO:0000259" key="4">
    <source>
        <dbReference type="SMART" id="SM00861"/>
    </source>
</evidence>
<dbReference type="InterPro" id="IPR009014">
    <property type="entry name" value="Transketo_C/PFOR_II"/>
</dbReference>
<comment type="cofactor">
    <cofactor evidence="1">
        <name>thiamine diphosphate</name>
        <dbReference type="ChEBI" id="CHEBI:58937"/>
    </cofactor>
</comment>
<dbReference type="PATRIC" id="fig|1339352.3.peg.1558"/>
<dbReference type="Pfam" id="PF02780">
    <property type="entry name" value="Transketolase_C"/>
    <property type="match status" value="1"/>
</dbReference>
<comment type="caution">
    <text evidence="5">The sequence shown here is derived from an EMBL/GenBank/DDBJ whole genome shotgun (WGS) entry which is preliminary data.</text>
</comment>
<dbReference type="SUPFAM" id="SSF52922">
    <property type="entry name" value="TK C-terminal domain-like"/>
    <property type="match status" value="1"/>
</dbReference>
<gene>
    <name evidence="5" type="ORF">M099_1605</name>
</gene>
<protein>
    <submittedName>
        <fullName evidence="5">Transketolase, pyrimidine binding domain protein</fullName>
    </submittedName>
</protein>
<dbReference type="CDD" id="cd07033">
    <property type="entry name" value="TPP_PYR_DXS_TK_like"/>
    <property type="match status" value="1"/>
</dbReference>
<reference evidence="5 6" key="1">
    <citation type="submission" date="2014-04" db="EMBL/GenBank/DDBJ databases">
        <authorList>
            <person name="Sears C."/>
            <person name="Carroll K."/>
            <person name="Sack B.R."/>
            <person name="Qadri F."/>
            <person name="Myers L.L."/>
            <person name="Chung G.-T."/>
            <person name="Escheverria P."/>
            <person name="Fraser C.M."/>
            <person name="Sadzewicz L."/>
            <person name="Shefchek K.A."/>
            <person name="Tallon L."/>
            <person name="Das S.P."/>
            <person name="Daugherty S."/>
            <person name="Mongodin E.F."/>
        </authorList>
    </citation>
    <scope>NUCLEOTIDE SEQUENCE [LARGE SCALE GENOMIC DNA]</scope>
    <source>
        <strain evidence="5 6">3975 RP4</strain>
    </source>
</reference>
<proteinExistence type="inferred from homology"/>
<comment type="similarity">
    <text evidence="2">Belongs to the transketolase family.</text>
</comment>